<name>A0ABT4UI86_9BACT</name>
<reference evidence="2 3" key="1">
    <citation type="submission" date="2022-12" db="EMBL/GenBank/DDBJ databases">
        <title>Chitinophagaceae gen. sp. nov., a new member of the family Chitinophagaceae, isolated from soil in a chemical factory.</title>
        <authorList>
            <person name="Ke Z."/>
        </authorList>
    </citation>
    <scope>NUCLEOTIDE SEQUENCE [LARGE SCALE GENOMIC DNA]</scope>
    <source>
        <strain evidence="2 3">LY-5</strain>
    </source>
</reference>
<evidence type="ECO:0008006" key="4">
    <source>
        <dbReference type="Google" id="ProtNLM"/>
    </source>
</evidence>
<evidence type="ECO:0000313" key="2">
    <source>
        <dbReference type="EMBL" id="MDA3614324.1"/>
    </source>
</evidence>
<organism evidence="2 3">
    <name type="scientific">Polluticaenibacter yanchengensis</name>
    <dbReference type="NCBI Taxonomy" id="3014562"/>
    <lineage>
        <taxon>Bacteria</taxon>
        <taxon>Pseudomonadati</taxon>
        <taxon>Bacteroidota</taxon>
        <taxon>Chitinophagia</taxon>
        <taxon>Chitinophagales</taxon>
        <taxon>Chitinophagaceae</taxon>
        <taxon>Polluticaenibacter</taxon>
    </lineage>
</organism>
<protein>
    <recommendedName>
        <fullName evidence="4">DUF1735 domain-containing protein</fullName>
    </recommendedName>
</protein>
<feature type="signal peptide" evidence="1">
    <location>
        <begin position="1"/>
        <end position="25"/>
    </location>
</feature>
<feature type="chain" id="PRO_5045525502" description="DUF1735 domain-containing protein" evidence="1">
    <location>
        <begin position="26"/>
        <end position="131"/>
    </location>
</feature>
<dbReference type="PROSITE" id="PS51257">
    <property type="entry name" value="PROKAR_LIPOPROTEIN"/>
    <property type="match status" value="1"/>
</dbReference>
<proteinExistence type="predicted"/>
<keyword evidence="1" id="KW-0732">Signal</keyword>
<evidence type="ECO:0000256" key="1">
    <source>
        <dbReference type="SAM" id="SignalP"/>
    </source>
</evidence>
<dbReference type="RefSeq" id="WP_407030652.1">
    <property type="nucleotide sequence ID" value="NZ_JAQGEF010000005.1"/>
</dbReference>
<keyword evidence="3" id="KW-1185">Reference proteome</keyword>
<comment type="caution">
    <text evidence="2">The sequence shown here is derived from an EMBL/GenBank/DDBJ whole genome shotgun (WGS) entry which is preliminary data.</text>
</comment>
<gene>
    <name evidence="2" type="ORF">O3P16_05860</name>
</gene>
<dbReference type="Proteomes" id="UP001210231">
    <property type="component" value="Unassembled WGS sequence"/>
</dbReference>
<sequence>MNLVKKSMPALALLLATAVSFTACKKDDKDDIRKVSYVVRTSSNVKLTNVTYINANMDPVVVSTFPNETEFILPAFDFNTTQNKTIGLSASGQSTNTVDGTLKVSIVVNGDTVKTNEGTGLIPVANTSHSF</sequence>
<evidence type="ECO:0000313" key="3">
    <source>
        <dbReference type="Proteomes" id="UP001210231"/>
    </source>
</evidence>
<dbReference type="EMBL" id="JAQGEF010000005">
    <property type="protein sequence ID" value="MDA3614324.1"/>
    <property type="molecule type" value="Genomic_DNA"/>
</dbReference>
<accession>A0ABT4UI86</accession>